<feature type="non-terminal residue" evidence="4">
    <location>
        <position position="1"/>
    </location>
</feature>
<organism evidence="4">
    <name type="scientific">Cuerna arida</name>
    <dbReference type="NCBI Taxonomy" id="1464854"/>
    <lineage>
        <taxon>Eukaryota</taxon>
        <taxon>Metazoa</taxon>
        <taxon>Ecdysozoa</taxon>
        <taxon>Arthropoda</taxon>
        <taxon>Hexapoda</taxon>
        <taxon>Insecta</taxon>
        <taxon>Pterygota</taxon>
        <taxon>Neoptera</taxon>
        <taxon>Paraneoptera</taxon>
        <taxon>Hemiptera</taxon>
        <taxon>Auchenorrhyncha</taxon>
        <taxon>Membracoidea</taxon>
        <taxon>Cicadellidae</taxon>
        <taxon>Cicadellinae</taxon>
        <taxon>Proconiini</taxon>
        <taxon>Cuerna</taxon>
    </lineage>
</organism>
<accession>A0A1B6FIM1</accession>
<feature type="domain" description="Acylamino-acid-releasing enzyme N-terminal" evidence="3">
    <location>
        <begin position="10"/>
        <end position="104"/>
    </location>
</feature>
<protein>
    <recommendedName>
        <fullName evidence="3">Acylamino-acid-releasing enzyme N-terminal domain-containing protein</fullName>
    </recommendedName>
</protein>
<name>A0A1B6FIM1_9HEMI</name>
<proteinExistence type="inferred from homology"/>
<evidence type="ECO:0000313" key="4">
    <source>
        <dbReference type="EMBL" id="JAS49994.1"/>
    </source>
</evidence>
<sequence length="106" mass="11728">LSSVDLKAVDLHGDVYTDDRFSSLVWSSDESKLDYIAEKKVKKSEGFYKRKSEAKASDNGAVKGEKHAFVQDWGEQTSGKKDSVVAIYDVSTDKISILSGFANNLF</sequence>
<dbReference type="Pfam" id="PF19283">
    <property type="entry name" value="APEH_N"/>
    <property type="match status" value="1"/>
</dbReference>
<comment type="similarity">
    <text evidence="1">Belongs to the peptidase S9C family.</text>
</comment>
<dbReference type="AlphaFoldDB" id="A0A1B6FIM1"/>
<dbReference type="PANTHER" id="PTHR42776:SF4">
    <property type="entry name" value="ACYLAMINO-ACID-RELEASING ENZYME"/>
    <property type="match status" value="1"/>
</dbReference>
<keyword evidence="2" id="KW-0378">Hydrolase</keyword>
<evidence type="ECO:0000259" key="3">
    <source>
        <dbReference type="Pfam" id="PF19283"/>
    </source>
</evidence>
<evidence type="ECO:0000256" key="2">
    <source>
        <dbReference type="ARBA" id="ARBA00022801"/>
    </source>
</evidence>
<gene>
    <name evidence="4" type="ORF">g.44654</name>
</gene>
<evidence type="ECO:0000256" key="1">
    <source>
        <dbReference type="ARBA" id="ARBA00010040"/>
    </source>
</evidence>
<dbReference type="PANTHER" id="PTHR42776">
    <property type="entry name" value="SERINE PEPTIDASE S9 FAMILY MEMBER"/>
    <property type="match status" value="1"/>
</dbReference>
<feature type="non-terminal residue" evidence="4">
    <location>
        <position position="106"/>
    </location>
</feature>
<reference evidence="4" key="1">
    <citation type="submission" date="2015-11" db="EMBL/GenBank/DDBJ databases">
        <title>De novo transcriptome assembly of four potential Pierce s Disease insect vectors from Arizona vineyards.</title>
        <authorList>
            <person name="Tassone E.E."/>
        </authorList>
    </citation>
    <scope>NUCLEOTIDE SEQUENCE</scope>
</reference>
<dbReference type="InterPro" id="IPR045550">
    <property type="entry name" value="AARE_N"/>
</dbReference>
<dbReference type="GO" id="GO:0004252">
    <property type="term" value="F:serine-type endopeptidase activity"/>
    <property type="evidence" value="ECO:0007669"/>
    <property type="project" value="TreeGrafter"/>
</dbReference>
<dbReference type="EMBL" id="GECZ01019775">
    <property type="protein sequence ID" value="JAS49994.1"/>
    <property type="molecule type" value="Transcribed_RNA"/>
</dbReference>